<dbReference type="Gene3D" id="3.90.1170.30">
    <property type="entry name" value="Pyrimidine nucleoside phosphorylase-like, C-terminal domain"/>
    <property type="match status" value="1"/>
</dbReference>
<dbReference type="SUPFAM" id="SSF47648">
    <property type="entry name" value="Nucleoside phosphorylase/phosphoribosyltransferase N-terminal domain"/>
    <property type="match status" value="1"/>
</dbReference>
<evidence type="ECO:0000256" key="4">
    <source>
        <dbReference type="ARBA" id="ARBA00011738"/>
    </source>
</evidence>
<dbReference type="InterPro" id="IPR036566">
    <property type="entry name" value="PYNP-like_C_sf"/>
</dbReference>
<dbReference type="GO" id="GO:0004645">
    <property type="term" value="F:1,4-alpha-oligoglucan phosphorylase activity"/>
    <property type="evidence" value="ECO:0007669"/>
    <property type="project" value="InterPro"/>
</dbReference>
<dbReference type="NCBIfam" id="TIGR02644">
    <property type="entry name" value="Y_phosphoryl"/>
    <property type="match status" value="1"/>
</dbReference>
<dbReference type="RefSeq" id="WP_132074418.1">
    <property type="nucleotide sequence ID" value="NZ_SLUI01000001.1"/>
</dbReference>
<organism evidence="12 13">
    <name type="scientific">Anaerospora hongkongensis</name>
    <dbReference type="NCBI Taxonomy" id="244830"/>
    <lineage>
        <taxon>Bacteria</taxon>
        <taxon>Bacillati</taxon>
        <taxon>Bacillota</taxon>
        <taxon>Negativicutes</taxon>
        <taxon>Selenomonadales</taxon>
        <taxon>Sporomusaceae</taxon>
        <taxon>Anaerospora</taxon>
    </lineage>
</organism>
<dbReference type="PROSITE" id="PS00647">
    <property type="entry name" value="THYMID_PHOSPHORYLASE"/>
    <property type="match status" value="1"/>
</dbReference>
<keyword evidence="7" id="KW-0328">Glycosyltransferase</keyword>
<dbReference type="PIRSF" id="PIRSF000478">
    <property type="entry name" value="TP_PyNP"/>
    <property type="match status" value="1"/>
</dbReference>
<dbReference type="Gene3D" id="3.40.1030.10">
    <property type="entry name" value="Nucleoside phosphorylase/phosphoribosyltransferase catalytic domain"/>
    <property type="match status" value="1"/>
</dbReference>
<accession>A0A4V2Q940</accession>
<dbReference type="PANTHER" id="PTHR10515">
    <property type="entry name" value="THYMIDINE PHOSPHORYLASE"/>
    <property type="match status" value="1"/>
</dbReference>
<evidence type="ECO:0000256" key="5">
    <source>
        <dbReference type="ARBA" id="ARBA00011889"/>
    </source>
</evidence>
<dbReference type="GO" id="GO:0009032">
    <property type="term" value="F:thymidine phosphorylase activity"/>
    <property type="evidence" value="ECO:0007669"/>
    <property type="project" value="TreeGrafter"/>
</dbReference>
<protein>
    <recommendedName>
        <fullName evidence="6">Pyrimidine-nucleoside phosphorylase</fullName>
        <ecNumber evidence="5">2.4.2.2</ecNumber>
    </recommendedName>
</protein>
<evidence type="ECO:0000256" key="10">
    <source>
        <dbReference type="ARBA" id="ARBA00048525"/>
    </source>
</evidence>
<proteinExistence type="inferred from homology"/>
<dbReference type="FunFam" id="3.40.1030.10:FF:000003">
    <property type="entry name" value="Pyrimidine-nucleoside phosphorylase"/>
    <property type="match status" value="1"/>
</dbReference>
<keyword evidence="8" id="KW-0808">Transferase</keyword>
<keyword evidence="13" id="KW-1185">Reference proteome</keyword>
<dbReference type="InterPro" id="IPR013102">
    <property type="entry name" value="PYNP_C"/>
</dbReference>
<dbReference type="PANTHER" id="PTHR10515:SF0">
    <property type="entry name" value="THYMIDINE PHOSPHORYLASE"/>
    <property type="match status" value="1"/>
</dbReference>
<dbReference type="SUPFAM" id="SSF52418">
    <property type="entry name" value="Nucleoside phosphorylase/phosphoribosyltransferase catalytic domain"/>
    <property type="match status" value="1"/>
</dbReference>
<reference evidence="12 13" key="1">
    <citation type="submission" date="2019-03" db="EMBL/GenBank/DDBJ databases">
        <title>Genomic Encyclopedia of Type Strains, Phase IV (KMG-IV): sequencing the most valuable type-strain genomes for metagenomic binning, comparative biology and taxonomic classification.</title>
        <authorList>
            <person name="Goeker M."/>
        </authorList>
    </citation>
    <scope>NUCLEOTIDE SEQUENCE [LARGE SCALE GENOMIC DNA]</scope>
    <source>
        <strain evidence="12 13">DSM 15969</strain>
    </source>
</reference>
<dbReference type="InterPro" id="IPR018090">
    <property type="entry name" value="Pyrmidine_PPas_bac/euk"/>
</dbReference>
<comment type="function">
    <text evidence="2">Catalyzes phosphorolysis of the pyrimidine nucleosides uridine, thymidine and 2'-deoxyuridine with the formation of the corresponding pyrimidine base and ribose-1-phosphate.</text>
</comment>
<dbReference type="Pfam" id="PF07831">
    <property type="entry name" value="PYNP_C"/>
    <property type="match status" value="1"/>
</dbReference>
<comment type="catalytic activity">
    <reaction evidence="10">
        <text>thymidine + phosphate = 2-deoxy-alpha-D-ribose 1-phosphate + thymine</text>
        <dbReference type="Rhea" id="RHEA:16037"/>
        <dbReference type="ChEBI" id="CHEBI:17748"/>
        <dbReference type="ChEBI" id="CHEBI:17821"/>
        <dbReference type="ChEBI" id="CHEBI:43474"/>
        <dbReference type="ChEBI" id="CHEBI:57259"/>
        <dbReference type="EC" id="2.4.2.2"/>
    </reaction>
</comment>
<dbReference type="Gene3D" id="1.20.970.10">
    <property type="entry name" value="Transferase, Pyrimidine Nucleoside Phosphorylase, Chain C"/>
    <property type="match status" value="1"/>
</dbReference>
<evidence type="ECO:0000256" key="6">
    <source>
        <dbReference type="ARBA" id="ARBA00014680"/>
    </source>
</evidence>
<name>A0A4V2Q940_9FIRM</name>
<evidence type="ECO:0000256" key="7">
    <source>
        <dbReference type="ARBA" id="ARBA00022676"/>
    </source>
</evidence>
<dbReference type="InterPro" id="IPR000053">
    <property type="entry name" value="Thymidine/pyrmidine_PPase"/>
</dbReference>
<dbReference type="Proteomes" id="UP000295063">
    <property type="component" value="Unassembled WGS sequence"/>
</dbReference>
<evidence type="ECO:0000256" key="8">
    <source>
        <dbReference type="ARBA" id="ARBA00022679"/>
    </source>
</evidence>
<dbReference type="GO" id="GO:0005829">
    <property type="term" value="C:cytosol"/>
    <property type="evidence" value="ECO:0007669"/>
    <property type="project" value="TreeGrafter"/>
</dbReference>
<comment type="similarity">
    <text evidence="3">Belongs to the thymidine/pyrimidine-nucleoside phosphorylase family.</text>
</comment>
<evidence type="ECO:0000256" key="2">
    <source>
        <dbReference type="ARBA" id="ARBA00003877"/>
    </source>
</evidence>
<dbReference type="GO" id="GO:0006213">
    <property type="term" value="P:pyrimidine nucleoside metabolic process"/>
    <property type="evidence" value="ECO:0007669"/>
    <property type="project" value="InterPro"/>
</dbReference>
<dbReference type="InterPro" id="IPR035902">
    <property type="entry name" value="Nuc_phospho_transferase"/>
</dbReference>
<dbReference type="AlphaFoldDB" id="A0A4V2Q940"/>
<gene>
    <name evidence="12" type="ORF">EV210_101284</name>
</gene>
<dbReference type="OrthoDB" id="9763887at2"/>
<dbReference type="NCBIfam" id="NF004747">
    <property type="entry name" value="PRK06078.1"/>
    <property type="match status" value="1"/>
</dbReference>
<dbReference type="Pfam" id="PF00591">
    <property type="entry name" value="Glycos_transf_3"/>
    <property type="match status" value="1"/>
</dbReference>
<dbReference type="GO" id="GO:0006206">
    <property type="term" value="P:pyrimidine nucleobase metabolic process"/>
    <property type="evidence" value="ECO:0007669"/>
    <property type="project" value="InterPro"/>
</dbReference>
<dbReference type="EMBL" id="SLUI01000001">
    <property type="protein sequence ID" value="TCL40083.1"/>
    <property type="molecule type" value="Genomic_DNA"/>
</dbReference>
<dbReference type="SUPFAM" id="SSF54680">
    <property type="entry name" value="Pyrimidine nucleoside phosphorylase C-terminal domain"/>
    <property type="match status" value="1"/>
</dbReference>
<evidence type="ECO:0000313" key="13">
    <source>
        <dbReference type="Proteomes" id="UP000295063"/>
    </source>
</evidence>
<dbReference type="NCBIfam" id="NF004490">
    <property type="entry name" value="PRK05820.1"/>
    <property type="match status" value="1"/>
</dbReference>
<evidence type="ECO:0000313" key="12">
    <source>
        <dbReference type="EMBL" id="TCL40083.1"/>
    </source>
</evidence>
<evidence type="ECO:0000256" key="3">
    <source>
        <dbReference type="ARBA" id="ARBA00006915"/>
    </source>
</evidence>
<evidence type="ECO:0000259" key="11">
    <source>
        <dbReference type="SMART" id="SM00941"/>
    </source>
</evidence>
<comment type="subunit">
    <text evidence="4">Homodimer.</text>
</comment>
<dbReference type="InterPro" id="IPR017872">
    <property type="entry name" value="Pyrmidine_PPase_CS"/>
</dbReference>
<dbReference type="InterPro" id="IPR017459">
    <property type="entry name" value="Glycosyl_Trfase_fam3_N_dom"/>
</dbReference>
<comment type="catalytic activity">
    <reaction evidence="1">
        <text>2'-deoxyuridine + phosphate = 2-deoxy-alpha-D-ribose 1-phosphate + uracil</text>
        <dbReference type="Rhea" id="RHEA:22824"/>
        <dbReference type="ChEBI" id="CHEBI:16450"/>
        <dbReference type="ChEBI" id="CHEBI:17568"/>
        <dbReference type="ChEBI" id="CHEBI:43474"/>
        <dbReference type="ChEBI" id="CHEBI:57259"/>
        <dbReference type="EC" id="2.4.2.2"/>
    </reaction>
</comment>
<dbReference type="EC" id="2.4.2.2" evidence="5"/>
<evidence type="ECO:0000256" key="1">
    <source>
        <dbReference type="ARBA" id="ARBA00001066"/>
    </source>
</evidence>
<dbReference type="Pfam" id="PF02885">
    <property type="entry name" value="Glycos_trans_3N"/>
    <property type="match status" value="1"/>
</dbReference>
<comment type="catalytic activity">
    <reaction evidence="9">
        <text>uridine + phosphate = alpha-D-ribose 1-phosphate + uracil</text>
        <dbReference type="Rhea" id="RHEA:24388"/>
        <dbReference type="ChEBI" id="CHEBI:16704"/>
        <dbReference type="ChEBI" id="CHEBI:17568"/>
        <dbReference type="ChEBI" id="CHEBI:43474"/>
        <dbReference type="ChEBI" id="CHEBI:57720"/>
        <dbReference type="EC" id="2.4.2.2"/>
    </reaction>
</comment>
<dbReference type="SMART" id="SM00941">
    <property type="entry name" value="PYNP_C"/>
    <property type="match status" value="1"/>
</dbReference>
<evidence type="ECO:0000256" key="9">
    <source>
        <dbReference type="ARBA" id="ARBA00048453"/>
    </source>
</evidence>
<dbReference type="InterPro" id="IPR036320">
    <property type="entry name" value="Glycosyl_Trfase_fam3_N_dom_sf"/>
</dbReference>
<dbReference type="InterPro" id="IPR000312">
    <property type="entry name" value="Glycosyl_Trfase_fam3"/>
</dbReference>
<comment type="caution">
    <text evidence="12">The sequence shown here is derived from an EMBL/GenBank/DDBJ whole genome shotgun (WGS) entry which is preliminary data.</text>
</comment>
<sequence>MRALDIIAKKRDGHCLTDQEIHYFIRAYQQEEIPDYQMSAWLMAVFLRGMNSEETSSLTLAMAGSGKTVDLSRVSGIKVDKHSTGGVADTTTLILAPLVAAAGVPVAKMSGRGLGFTGGTIDKLEAIPGFCATLTEHQFIANLLRHNIAVTGQSQDIAPADGKLYALRDVTSTIESIPLIASSIMSKKIAAGADKIVLDVKVGHGAFMKDLEHAIQLAEAMVRIGALVGRETMAVLTSMEQPLGQAVGNSLEIREAIDVLSGKGPEALRDVCLLLGAHMLVLGQKAADVAAGKAKLHELLQNGQALMKFTEFVSAQGGDAQIVHQPSRLPQAEFSRHIYSSRSGYVQHIYADQIGYSAMRLGAGREKKEDTIDLSAGIMLHCRVGDYVDQAQPIATLYGSQQEKLTSMVHDVAAAIAVAGEPIQPPALVLGIVDSNGYQPHK</sequence>
<feature type="domain" description="Pyrimidine nucleoside phosphorylase C-terminal" evidence="11">
    <location>
        <begin position="345"/>
        <end position="419"/>
    </location>
</feature>